<proteinExistence type="predicted"/>
<organism evidence="1 2">
    <name type="scientific">Lindgomyces ingoldianus</name>
    <dbReference type="NCBI Taxonomy" id="673940"/>
    <lineage>
        <taxon>Eukaryota</taxon>
        <taxon>Fungi</taxon>
        <taxon>Dikarya</taxon>
        <taxon>Ascomycota</taxon>
        <taxon>Pezizomycotina</taxon>
        <taxon>Dothideomycetes</taxon>
        <taxon>Pleosporomycetidae</taxon>
        <taxon>Pleosporales</taxon>
        <taxon>Lindgomycetaceae</taxon>
        <taxon>Lindgomyces</taxon>
    </lineage>
</organism>
<evidence type="ECO:0000313" key="1">
    <source>
        <dbReference type="EMBL" id="KAF2468539.1"/>
    </source>
</evidence>
<dbReference type="EMBL" id="MU003515">
    <property type="protein sequence ID" value="KAF2468539.1"/>
    <property type="molecule type" value="Genomic_DNA"/>
</dbReference>
<evidence type="ECO:0000313" key="2">
    <source>
        <dbReference type="Proteomes" id="UP000799755"/>
    </source>
</evidence>
<gene>
    <name evidence="1" type="ORF">BDR25DRAFT_316016</name>
</gene>
<keyword evidence="2" id="KW-1185">Reference proteome</keyword>
<name>A0ACB6QNF6_9PLEO</name>
<dbReference type="Proteomes" id="UP000799755">
    <property type="component" value="Unassembled WGS sequence"/>
</dbReference>
<accession>A0ACB6QNF6</accession>
<reference evidence="1" key="1">
    <citation type="journal article" date="2020" name="Stud. Mycol.">
        <title>101 Dothideomycetes genomes: a test case for predicting lifestyles and emergence of pathogens.</title>
        <authorList>
            <person name="Haridas S."/>
            <person name="Albert R."/>
            <person name="Binder M."/>
            <person name="Bloem J."/>
            <person name="Labutti K."/>
            <person name="Salamov A."/>
            <person name="Andreopoulos B."/>
            <person name="Baker S."/>
            <person name="Barry K."/>
            <person name="Bills G."/>
            <person name="Bluhm B."/>
            <person name="Cannon C."/>
            <person name="Castanera R."/>
            <person name="Culley D."/>
            <person name="Daum C."/>
            <person name="Ezra D."/>
            <person name="Gonzalez J."/>
            <person name="Henrissat B."/>
            <person name="Kuo A."/>
            <person name="Liang C."/>
            <person name="Lipzen A."/>
            <person name="Lutzoni F."/>
            <person name="Magnuson J."/>
            <person name="Mondo S."/>
            <person name="Nolan M."/>
            <person name="Ohm R."/>
            <person name="Pangilinan J."/>
            <person name="Park H.-J."/>
            <person name="Ramirez L."/>
            <person name="Alfaro M."/>
            <person name="Sun H."/>
            <person name="Tritt A."/>
            <person name="Yoshinaga Y."/>
            <person name="Zwiers L.-H."/>
            <person name="Turgeon B."/>
            <person name="Goodwin S."/>
            <person name="Spatafora J."/>
            <person name="Crous P."/>
            <person name="Grigoriev I."/>
        </authorList>
    </citation>
    <scope>NUCLEOTIDE SEQUENCE</scope>
    <source>
        <strain evidence="1">ATCC 200398</strain>
    </source>
</reference>
<sequence length="157" mass="17176">MVLRPHQSHARRGSSRGSHRGNRRSNRGRSRDGNRGRNRGNNRGGNHSGMREYPSGRVAQHGSSGHQQIAAGQQPVTITQQARQTTSQTAGNENPAPAKGTAATSPIRIKNHPRGTSLTEGVAFKNKKFMDAVLGKKCRKLKKGPKEGRMQLVWGRE</sequence>
<protein>
    <submittedName>
        <fullName evidence="1">Uncharacterized protein</fullName>
    </submittedName>
</protein>
<comment type="caution">
    <text evidence="1">The sequence shown here is derived from an EMBL/GenBank/DDBJ whole genome shotgun (WGS) entry which is preliminary data.</text>
</comment>